<feature type="domain" description="SYO1-like TPR repeats" evidence="2">
    <location>
        <begin position="393"/>
        <end position="660"/>
    </location>
</feature>
<evidence type="ECO:0000256" key="1">
    <source>
        <dbReference type="ARBA" id="ARBA00049983"/>
    </source>
</evidence>
<dbReference type="InterPro" id="IPR016024">
    <property type="entry name" value="ARM-type_fold"/>
</dbReference>
<comment type="similarity">
    <text evidence="1">Belongs to the nuclear import and ribosome assembly adapter family.</text>
</comment>
<dbReference type="Proteomes" id="UP001642540">
    <property type="component" value="Unassembled WGS sequence"/>
</dbReference>
<keyword evidence="4" id="KW-1185">Reference proteome</keyword>
<evidence type="ECO:0000259" key="2">
    <source>
        <dbReference type="Pfam" id="PF25567"/>
    </source>
</evidence>
<dbReference type="PANTHER" id="PTHR13347:SF1">
    <property type="entry name" value="HEAT REPEAT-CONTAINING PROTEIN 3"/>
    <property type="match status" value="1"/>
</dbReference>
<organism evidence="3 4">
    <name type="scientific">Orchesella dallaii</name>
    <dbReference type="NCBI Taxonomy" id="48710"/>
    <lineage>
        <taxon>Eukaryota</taxon>
        <taxon>Metazoa</taxon>
        <taxon>Ecdysozoa</taxon>
        <taxon>Arthropoda</taxon>
        <taxon>Hexapoda</taxon>
        <taxon>Collembola</taxon>
        <taxon>Entomobryomorpha</taxon>
        <taxon>Entomobryoidea</taxon>
        <taxon>Orchesellidae</taxon>
        <taxon>Orchesellinae</taxon>
        <taxon>Orchesella</taxon>
    </lineage>
</organism>
<comment type="caution">
    <text evidence="3">The sequence shown here is derived from an EMBL/GenBank/DDBJ whole genome shotgun (WGS) entry which is preliminary data.</text>
</comment>
<evidence type="ECO:0000313" key="3">
    <source>
        <dbReference type="EMBL" id="CAL8070193.1"/>
    </source>
</evidence>
<protein>
    <recommendedName>
        <fullName evidence="2">SYO1-like TPR repeats domain-containing protein</fullName>
    </recommendedName>
</protein>
<dbReference type="SUPFAM" id="SSF48371">
    <property type="entry name" value="ARM repeat"/>
    <property type="match status" value="1"/>
</dbReference>
<dbReference type="EMBL" id="CAXLJM020000004">
    <property type="protein sequence ID" value="CAL8070193.1"/>
    <property type="molecule type" value="Genomic_DNA"/>
</dbReference>
<dbReference type="Gene3D" id="1.25.10.10">
    <property type="entry name" value="Leucine-rich Repeat Variant"/>
    <property type="match status" value="1"/>
</dbReference>
<dbReference type="Pfam" id="PF25567">
    <property type="entry name" value="TPR_SYO1"/>
    <property type="match status" value="1"/>
</dbReference>
<accession>A0ABP1PMH6</accession>
<sequence>MGKVKTKKCSKIARTDPTGLDKVAVEEELELCEDLEPVSVFVQTILEQLHNHVAEERDSGLNSLSVASSKPVYLEEILKSDIFKVVGPLLLDPSISVRHSAAGALRNLSSVNMEVCERMIAADVMTPLVALIKQKYCTDWVPQSKEKKSKHPYKIDSTTEAFIETVTLLWNLCEAGETAVKIFNREKLGDVLCQFLNVGTYGVRVSVCVALCLYSASEDNPDAVSNLSLLEEFLMKVFMHNSDGVDAWQLMYLQTTGVGILVNLYKGDVRNRAPDTVALLMKILNASLDIDHVTEINKFSSEMPLTNGNHTEVYHRESKSDLKTILEMDERCEGIVALLSSQILSLEILSNIVTSEDEAWEDDSEESVEDFSEDMNTEEDVEMKDTCADIPSEVYESLISAGTVVKVLGKIKHIPVNVLEILREDSQRGAKVVRKCNILRSTALICLQNLVEVLSLSDLEKCIGIVEVWTGLRSVLEQCGPDDITMVEALTSAMRALIQSIVSQKAVHAAANQLCTGFSLFHKVYETVSVCKVRVNIIKIIGCMGLLLTRFPKETLLNNLSLETLITQIAEHLIACIPFLKFEREGLWLTAEILDTLFDVFAEDDYNAVLKNTALIPKLKTLQPAFKKQVRSERRSLGENAAVIQTANTNLPRFIQYKEKHGAC</sequence>
<dbReference type="InterPro" id="IPR011989">
    <property type="entry name" value="ARM-like"/>
</dbReference>
<gene>
    <name evidence="3" type="ORF">ODALV1_LOCUS1122</name>
</gene>
<proteinExistence type="inferred from homology"/>
<name>A0ABP1PMH6_9HEXA</name>
<dbReference type="PANTHER" id="PTHR13347">
    <property type="entry name" value="HEAT REPEAT-CONTAINING PROTEIN 3"/>
    <property type="match status" value="1"/>
</dbReference>
<dbReference type="InterPro" id="IPR057990">
    <property type="entry name" value="TPR_SYO1"/>
</dbReference>
<dbReference type="InterPro" id="IPR052616">
    <property type="entry name" value="SYO1-like"/>
</dbReference>
<evidence type="ECO:0000313" key="4">
    <source>
        <dbReference type="Proteomes" id="UP001642540"/>
    </source>
</evidence>
<reference evidence="3 4" key="1">
    <citation type="submission" date="2024-08" db="EMBL/GenBank/DDBJ databases">
        <authorList>
            <person name="Cucini C."/>
            <person name="Frati F."/>
        </authorList>
    </citation>
    <scope>NUCLEOTIDE SEQUENCE [LARGE SCALE GENOMIC DNA]</scope>
</reference>